<accession>A0AAE0PL48</accession>
<reference evidence="2" key="1">
    <citation type="journal article" date="2023" name="Mol. Phylogenet. Evol.">
        <title>Genome-scale phylogeny and comparative genomics of the fungal order Sordariales.</title>
        <authorList>
            <person name="Hensen N."/>
            <person name="Bonometti L."/>
            <person name="Westerberg I."/>
            <person name="Brannstrom I.O."/>
            <person name="Guillou S."/>
            <person name="Cros-Aarteil S."/>
            <person name="Calhoun S."/>
            <person name="Haridas S."/>
            <person name="Kuo A."/>
            <person name="Mondo S."/>
            <person name="Pangilinan J."/>
            <person name="Riley R."/>
            <person name="LaButti K."/>
            <person name="Andreopoulos B."/>
            <person name="Lipzen A."/>
            <person name="Chen C."/>
            <person name="Yan M."/>
            <person name="Daum C."/>
            <person name="Ng V."/>
            <person name="Clum A."/>
            <person name="Steindorff A."/>
            <person name="Ohm R.A."/>
            <person name="Martin F."/>
            <person name="Silar P."/>
            <person name="Natvig D.O."/>
            <person name="Lalanne C."/>
            <person name="Gautier V."/>
            <person name="Ament-Velasquez S.L."/>
            <person name="Kruys A."/>
            <person name="Hutchinson M.I."/>
            <person name="Powell A.J."/>
            <person name="Barry K."/>
            <person name="Miller A.N."/>
            <person name="Grigoriev I.V."/>
            <person name="Debuchy R."/>
            <person name="Gladieux P."/>
            <person name="Hiltunen Thoren M."/>
            <person name="Johannesson H."/>
        </authorList>
    </citation>
    <scope>NUCLEOTIDE SEQUENCE</scope>
    <source>
        <strain evidence="2">FGSC 1904</strain>
    </source>
</reference>
<comment type="caution">
    <text evidence="2">The sequence shown here is derived from an EMBL/GenBank/DDBJ whole genome shotgun (WGS) entry which is preliminary data.</text>
</comment>
<feature type="non-terminal residue" evidence="2">
    <location>
        <position position="1"/>
    </location>
</feature>
<evidence type="ECO:0000313" key="2">
    <source>
        <dbReference type="EMBL" id="KAK3401884.1"/>
    </source>
</evidence>
<dbReference type="EMBL" id="JAUTDP010000002">
    <property type="protein sequence ID" value="KAK3401884.1"/>
    <property type="molecule type" value="Genomic_DNA"/>
</dbReference>
<feature type="region of interest" description="Disordered" evidence="1">
    <location>
        <begin position="1"/>
        <end position="22"/>
    </location>
</feature>
<feature type="compositionally biased region" description="Acidic residues" evidence="1">
    <location>
        <begin position="74"/>
        <end position="83"/>
    </location>
</feature>
<name>A0AAE0PL48_SORBR</name>
<organism evidence="2 3">
    <name type="scientific">Sordaria brevicollis</name>
    <dbReference type="NCBI Taxonomy" id="83679"/>
    <lineage>
        <taxon>Eukaryota</taxon>
        <taxon>Fungi</taxon>
        <taxon>Dikarya</taxon>
        <taxon>Ascomycota</taxon>
        <taxon>Pezizomycotina</taxon>
        <taxon>Sordariomycetes</taxon>
        <taxon>Sordariomycetidae</taxon>
        <taxon>Sordariales</taxon>
        <taxon>Sordariaceae</taxon>
        <taxon>Sordaria</taxon>
    </lineage>
</organism>
<keyword evidence="3" id="KW-1185">Reference proteome</keyword>
<feature type="compositionally biased region" description="Basic and acidic residues" evidence="1">
    <location>
        <begin position="59"/>
        <end position="72"/>
    </location>
</feature>
<gene>
    <name evidence="2" type="ORF">B0T20DRAFT_324373</name>
</gene>
<evidence type="ECO:0000313" key="3">
    <source>
        <dbReference type="Proteomes" id="UP001281003"/>
    </source>
</evidence>
<dbReference type="Proteomes" id="UP001281003">
    <property type="component" value="Unassembled WGS sequence"/>
</dbReference>
<proteinExistence type="predicted"/>
<feature type="region of interest" description="Disordered" evidence="1">
    <location>
        <begin position="55"/>
        <end position="89"/>
    </location>
</feature>
<dbReference type="PANTHER" id="PTHR39603">
    <property type="entry name" value="CYANOVIRIN-N DOMAIN-CONTAINING PROTEIN"/>
    <property type="match status" value="1"/>
</dbReference>
<dbReference type="PANTHER" id="PTHR39603:SF1">
    <property type="entry name" value="CYANOVIRIN-N DOMAIN-CONTAINING PROTEIN"/>
    <property type="match status" value="1"/>
</dbReference>
<reference evidence="2" key="2">
    <citation type="submission" date="2023-07" db="EMBL/GenBank/DDBJ databases">
        <authorList>
            <consortium name="Lawrence Berkeley National Laboratory"/>
            <person name="Haridas S."/>
            <person name="Hensen N."/>
            <person name="Bonometti L."/>
            <person name="Westerberg I."/>
            <person name="Brannstrom I.O."/>
            <person name="Guillou S."/>
            <person name="Cros-Aarteil S."/>
            <person name="Calhoun S."/>
            <person name="Kuo A."/>
            <person name="Mondo S."/>
            <person name="Pangilinan J."/>
            <person name="Riley R."/>
            <person name="LaButti K."/>
            <person name="Andreopoulos B."/>
            <person name="Lipzen A."/>
            <person name="Chen C."/>
            <person name="Yanf M."/>
            <person name="Daum C."/>
            <person name="Ng V."/>
            <person name="Clum A."/>
            <person name="Steindorff A."/>
            <person name="Ohm R."/>
            <person name="Martin F."/>
            <person name="Silar P."/>
            <person name="Natvig D."/>
            <person name="Lalanne C."/>
            <person name="Gautier V."/>
            <person name="Ament-velasquez S.L."/>
            <person name="Kruys A."/>
            <person name="Hutchinson M.I."/>
            <person name="Powell A.J."/>
            <person name="Barry K."/>
            <person name="Miller A.N."/>
            <person name="Grigoriev I.V."/>
            <person name="Debuchy R."/>
            <person name="Gladieux P."/>
            <person name="Thoren M.H."/>
            <person name="Johannesson H."/>
        </authorList>
    </citation>
    <scope>NUCLEOTIDE SEQUENCE</scope>
    <source>
        <strain evidence="2">FGSC 1904</strain>
    </source>
</reference>
<dbReference type="AlphaFoldDB" id="A0AAE0PL48"/>
<sequence>GKPFTWANPPSPDNPVAGGNNGDRVSSTFSFYKWVSDAEKGTAVTPTEAMRAYNSSVHAKREARQAERRAAGLDEGDGEDDDLPPWHPDSPLYNTTMMAKRADGALTGPRCYWHKNQRPLVWDTFTVVSTMAYHPELYTIDKMGGKDITRQSNTASLNVRSITGQTYKVTGIDVARAAGQIMDYCTWKQRSGGGEYAWGNGNLYVTIEHTLRGESTYQENRMN</sequence>
<protein>
    <submittedName>
        <fullName evidence="2">Uncharacterized protein</fullName>
    </submittedName>
</protein>
<feature type="non-terminal residue" evidence="2">
    <location>
        <position position="223"/>
    </location>
</feature>
<evidence type="ECO:0000256" key="1">
    <source>
        <dbReference type="SAM" id="MobiDB-lite"/>
    </source>
</evidence>